<dbReference type="AlphaFoldDB" id="A0A261R8L8"/>
<comment type="similarity">
    <text evidence="1">Belongs to the ABC transporter superfamily.</text>
</comment>
<protein>
    <submittedName>
        <fullName evidence="7">Peptide ABC transporter ATP-binding protein</fullName>
    </submittedName>
</protein>
<dbReference type="RefSeq" id="WP_094849864.1">
    <property type="nucleotide sequence ID" value="NZ_NEVJ01000003.1"/>
</dbReference>
<dbReference type="InterPro" id="IPR050319">
    <property type="entry name" value="ABC_transp_ATP-bind"/>
</dbReference>
<dbReference type="SUPFAM" id="SSF52540">
    <property type="entry name" value="P-loop containing nucleoside triphosphate hydrolases"/>
    <property type="match status" value="1"/>
</dbReference>
<dbReference type="PROSITE" id="PS00211">
    <property type="entry name" value="ABC_TRANSPORTER_1"/>
    <property type="match status" value="1"/>
</dbReference>
<name>A0A261R8L8_9BORD</name>
<dbReference type="InterPro" id="IPR027417">
    <property type="entry name" value="P-loop_NTPase"/>
</dbReference>
<dbReference type="PANTHER" id="PTHR43776">
    <property type="entry name" value="TRANSPORT ATP-BINDING PROTEIN"/>
    <property type="match status" value="1"/>
</dbReference>
<evidence type="ECO:0000256" key="2">
    <source>
        <dbReference type="ARBA" id="ARBA00022448"/>
    </source>
</evidence>
<dbReference type="GO" id="GO:0015833">
    <property type="term" value="P:peptide transport"/>
    <property type="evidence" value="ECO:0007669"/>
    <property type="project" value="InterPro"/>
</dbReference>
<keyword evidence="2" id="KW-0813">Transport</keyword>
<sequence>MSAPLLQLRDVSKNYGAGRRGPLGLGPKRVVRALDGVSLHIAAGEVLGLVGESGSGKSTLGRLIVGLEPPSSGSVAFMPGMRADGVQMVFQNPGGSLNPRQRVLDIVAEPLRCAGQADAEAAARGLLESAGVPAHLLKRYPHELSGGQCQRIGIARALALGPSLIVCDEPVSALDVSIQAQILNLFADLRERTGCAYLFISHDLPVVERMSDRVAIMYLGRIVEVLPAKSLAADAAHPYTQALMAAVPPLDGTRRAFQAIRGEIPSPLNPPAGCHFHPRCPHAMPRCRVETPSMRLLAPDHPVACHLHDPD</sequence>
<dbReference type="InterPro" id="IPR013563">
    <property type="entry name" value="Oligopep_ABC_C"/>
</dbReference>
<proteinExistence type="inferred from homology"/>
<dbReference type="PROSITE" id="PS50893">
    <property type="entry name" value="ABC_TRANSPORTER_2"/>
    <property type="match status" value="1"/>
</dbReference>
<evidence type="ECO:0000313" key="8">
    <source>
        <dbReference type="Proteomes" id="UP000216857"/>
    </source>
</evidence>
<dbReference type="CDD" id="cd03257">
    <property type="entry name" value="ABC_NikE_OppD_transporters"/>
    <property type="match status" value="1"/>
</dbReference>
<dbReference type="NCBIfam" id="TIGR01727">
    <property type="entry name" value="oligo_HPY"/>
    <property type="match status" value="1"/>
</dbReference>
<evidence type="ECO:0000256" key="3">
    <source>
        <dbReference type="ARBA" id="ARBA00022475"/>
    </source>
</evidence>
<keyword evidence="3" id="KW-1003">Cell membrane</keyword>
<dbReference type="EMBL" id="NEVJ01000003">
    <property type="protein sequence ID" value="OZI21345.1"/>
    <property type="molecule type" value="Genomic_DNA"/>
</dbReference>
<dbReference type="Proteomes" id="UP000216857">
    <property type="component" value="Unassembled WGS sequence"/>
</dbReference>
<dbReference type="OrthoDB" id="9802772at2"/>
<dbReference type="GO" id="GO:0055085">
    <property type="term" value="P:transmembrane transport"/>
    <property type="evidence" value="ECO:0007669"/>
    <property type="project" value="UniProtKB-ARBA"/>
</dbReference>
<dbReference type="PANTHER" id="PTHR43776:SF7">
    <property type="entry name" value="D,D-DIPEPTIDE TRANSPORT ATP-BINDING PROTEIN DDPF-RELATED"/>
    <property type="match status" value="1"/>
</dbReference>
<keyword evidence="4" id="KW-0547">Nucleotide-binding</keyword>
<dbReference type="GO" id="GO:0016887">
    <property type="term" value="F:ATP hydrolysis activity"/>
    <property type="evidence" value="ECO:0007669"/>
    <property type="project" value="InterPro"/>
</dbReference>
<evidence type="ECO:0000259" key="6">
    <source>
        <dbReference type="PROSITE" id="PS50893"/>
    </source>
</evidence>
<dbReference type="Pfam" id="PF00005">
    <property type="entry name" value="ABC_tran"/>
    <property type="match status" value="1"/>
</dbReference>
<keyword evidence="8" id="KW-1185">Reference proteome</keyword>
<evidence type="ECO:0000256" key="4">
    <source>
        <dbReference type="ARBA" id="ARBA00022741"/>
    </source>
</evidence>
<reference evidence="7" key="1">
    <citation type="submission" date="2017-05" db="EMBL/GenBank/DDBJ databases">
        <title>Complete and WGS of Bordetella genogroups.</title>
        <authorList>
            <person name="Spilker T."/>
            <person name="Lipuma J."/>
        </authorList>
    </citation>
    <scope>NUCLEOTIDE SEQUENCE</scope>
    <source>
        <strain evidence="7">AU21707</strain>
    </source>
</reference>
<feature type="domain" description="ABC transporter" evidence="6">
    <location>
        <begin position="6"/>
        <end position="244"/>
    </location>
</feature>
<evidence type="ECO:0000256" key="1">
    <source>
        <dbReference type="ARBA" id="ARBA00005417"/>
    </source>
</evidence>
<organism evidence="7 8">
    <name type="scientific">Bordetella genomosp. 9</name>
    <dbReference type="NCBI Taxonomy" id="1416803"/>
    <lineage>
        <taxon>Bacteria</taxon>
        <taxon>Pseudomonadati</taxon>
        <taxon>Pseudomonadota</taxon>
        <taxon>Betaproteobacteria</taxon>
        <taxon>Burkholderiales</taxon>
        <taxon>Alcaligenaceae</taxon>
        <taxon>Bordetella</taxon>
    </lineage>
</organism>
<gene>
    <name evidence="7" type="ORF">CAL26_14010</name>
</gene>
<dbReference type="GO" id="GO:0005524">
    <property type="term" value="F:ATP binding"/>
    <property type="evidence" value="ECO:0007669"/>
    <property type="project" value="UniProtKB-KW"/>
</dbReference>
<dbReference type="FunFam" id="3.40.50.300:FF:000016">
    <property type="entry name" value="Oligopeptide ABC transporter ATP-binding component"/>
    <property type="match status" value="1"/>
</dbReference>
<keyword evidence="5 7" id="KW-0067">ATP-binding</keyword>
<evidence type="ECO:0000256" key="5">
    <source>
        <dbReference type="ARBA" id="ARBA00022840"/>
    </source>
</evidence>
<dbReference type="InterPro" id="IPR003439">
    <property type="entry name" value="ABC_transporter-like_ATP-bd"/>
</dbReference>
<dbReference type="Pfam" id="PF08352">
    <property type="entry name" value="oligo_HPY"/>
    <property type="match status" value="1"/>
</dbReference>
<evidence type="ECO:0000313" key="7">
    <source>
        <dbReference type="EMBL" id="OZI21345.1"/>
    </source>
</evidence>
<keyword evidence="3" id="KW-0472">Membrane</keyword>
<dbReference type="InterPro" id="IPR003593">
    <property type="entry name" value="AAA+_ATPase"/>
</dbReference>
<dbReference type="SMART" id="SM00382">
    <property type="entry name" value="AAA"/>
    <property type="match status" value="1"/>
</dbReference>
<accession>A0A261R8L8</accession>
<comment type="caution">
    <text evidence="7">The sequence shown here is derived from an EMBL/GenBank/DDBJ whole genome shotgun (WGS) entry which is preliminary data.</text>
</comment>
<dbReference type="Gene3D" id="3.40.50.300">
    <property type="entry name" value="P-loop containing nucleotide triphosphate hydrolases"/>
    <property type="match status" value="1"/>
</dbReference>
<dbReference type="InterPro" id="IPR017871">
    <property type="entry name" value="ABC_transporter-like_CS"/>
</dbReference>